<dbReference type="RefSeq" id="WP_273601860.1">
    <property type="nucleotide sequence ID" value="NZ_JAQQXT010000014.1"/>
</dbReference>
<organism evidence="1 2">
    <name type="scientific">Roseateles albus</name>
    <dbReference type="NCBI Taxonomy" id="2987525"/>
    <lineage>
        <taxon>Bacteria</taxon>
        <taxon>Pseudomonadati</taxon>
        <taxon>Pseudomonadota</taxon>
        <taxon>Betaproteobacteria</taxon>
        <taxon>Burkholderiales</taxon>
        <taxon>Sphaerotilaceae</taxon>
        <taxon>Roseateles</taxon>
    </lineage>
</organism>
<keyword evidence="2" id="KW-1185">Reference proteome</keyword>
<comment type="caution">
    <text evidence="1">The sequence shown here is derived from an EMBL/GenBank/DDBJ whole genome shotgun (WGS) entry which is preliminary data.</text>
</comment>
<dbReference type="Proteomes" id="UP001221189">
    <property type="component" value="Unassembled WGS sequence"/>
</dbReference>
<gene>
    <name evidence="1" type="ORF">PRZ03_19200</name>
</gene>
<accession>A0ABT5KIK0</accession>
<reference evidence="1 2" key="1">
    <citation type="submission" date="2022-10" db="EMBL/GenBank/DDBJ databases">
        <title>Paucibacter sp. hw1 Genome sequencing.</title>
        <authorList>
            <person name="Park S."/>
        </authorList>
    </citation>
    <scope>NUCLEOTIDE SEQUENCE [LARGE SCALE GENOMIC DNA]</scope>
    <source>
        <strain evidence="2">hw1</strain>
    </source>
</reference>
<sequence>MSRASVSAFLPASAGPQAAELEVPSGRGFIALLEAFRATGGTAPAEIVARLLEEHQPGPATSLAQRIYTGQVFGFEWRASLWIPMFQFEANDLALNAAAQAVRAELPTVWSGWALAAWFAAANAQLEGHSPVDMLRSDLDAVLQVARAQETADEFVPYHARRAVGLGRHV</sequence>
<name>A0ABT5KIK0_9BURK</name>
<evidence type="ECO:0000313" key="2">
    <source>
        <dbReference type="Proteomes" id="UP001221189"/>
    </source>
</evidence>
<evidence type="ECO:0000313" key="1">
    <source>
        <dbReference type="EMBL" id="MDC8773706.1"/>
    </source>
</evidence>
<protein>
    <submittedName>
        <fullName evidence="1">Uncharacterized protein</fullName>
    </submittedName>
</protein>
<dbReference type="EMBL" id="JAQQXT010000014">
    <property type="protein sequence ID" value="MDC8773706.1"/>
    <property type="molecule type" value="Genomic_DNA"/>
</dbReference>
<proteinExistence type="predicted"/>